<feature type="compositionally biased region" description="Polar residues" evidence="1">
    <location>
        <begin position="53"/>
        <end position="74"/>
    </location>
</feature>
<evidence type="ECO:0000256" key="1">
    <source>
        <dbReference type="SAM" id="MobiDB-lite"/>
    </source>
</evidence>
<dbReference type="Proteomes" id="UP000228934">
    <property type="component" value="Unassembled WGS sequence"/>
</dbReference>
<proteinExistence type="predicted"/>
<dbReference type="AlphaFoldDB" id="A0A2G9QI52"/>
<reference evidence="3" key="1">
    <citation type="journal article" date="2017" name="Nat. Commun.">
        <title>The North American bullfrog draft genome provides insight into hormonal regulation of long noncoding RNA.</title>
        <authorList>
            <person name="Hammond S.A."/>
            <person name="Warren R.L."/>
            <person name="Vandervalk B.P."/>
            <person name="Kucuk E."/>
            <person name="Khan H."/>
            <person name="Gibb E.A."/>
            <person name="Pandoh P."/>
            <person name="Kirk H."/>
            <person name="Zhao Y."/>
            <person name="Jones M."/>
            <person name="Mungall A.J."/>
            <person name="Coope R."/>
            <person name="Pleasance S."/>
            <person name="Moore R.A."/>
            <person name="Holt R.A."/>
            <person name="Round J.M."/>
            <person name="Ohora S."/>
            <person name="Walle B.V."/>
            <person name="Veldhoen N."/>
            <person name="Helbing C.C."/>
            <person name="Birol I."/>
        </authorList>
    </citation>
    <scope>NUCLEOTIDE SEQUENCE [LARGE SCALE GENOMIC DNA]</scope>
</reference>
<dbReference type="InterPro" id="IPR045860">
    <property type="entry name" value="Snake_toxin-like_sf"/>
</dbReference>
<protein>
    <submittedName>
        <fullName evidence="2">Uncharacterized protein</fullName>
    </submittedName>
</protein>
<evidence type="ECO:0000313" key="2">
    <source>
        <dbReference type="EMBL" id="PIO15309.1"/>
    </source>
</evidence>
<dbReference type="EMBL" id="KV978796">
    <property type="protein sequence ID" value="PIO15309.1"/>
    <property type="molecule type" value="Genomic_DNA"/>
</dbReference>
<dbReference type="Gene3D" id="2.10.60.10">
    <property type="entry name" value="CD59"/>
    <property type="match status" value="1"/>
</dbReference>
<keyword evidence="3" id="KW-1185">Reference proteome</keyword>
<organism evidence="2 3">
    <name type="scientific">Aquarana catesbeiana</name>
    <name type="common">American bullfrog</name>
    <name type="synonym">Rana catesbeiana</name>
    <dbReference type="NCBI Taxonomy" id="8400"/>
    <lineage>
        <taxon>Eukaryota</taxon>
        <taxon>Metazoa</taxon>
        <taxon>Chordata</taxon>
        <taxon>Craniata</taxon>
        <taxon>Vertebrata</taxon>
        <taxon>Euteleostomi</taxon>
        <taxon>Amphibia</taxon>
        <taxon>Batrachia</taxon>
        <taxon>Anura</taxon>
        <taxon>Neobatrachia</taxon>
        <taxon>Ranoidea</taxon>
        <taxon>Ranidae</taxon>
        <taxon>Aquarana</taxon>
    </lineage>
</organism>
<feature type="region of interest" description="Disordered" evidence="1">
    <location>
        <begin position="53"/>
        <end position="81"/>
    </location>
</feature>
<sequence>MSSTVDSCTGPAQTCPKPDQMCRSMYMLKTVGGVSKHPSFIRACGDPATCHLSGSLSSPNDRTQSSSTCCNSDGCTPEKPV</sequence>
<evidence type="ECO:0000313" key="3">
    <source>
        <dbReference type="Proteomes" id="UP000228934"/>
    </source>
</evidence>
<dbReference type="SUPFAM" id="SSF57302">
    <property type="entry name" value="Snake toxin-like"/>
    <property type="match status" value="1"/>
</dbReference>
<name>A0A2G9QI52_AQUCT</name>
<accession>A0A2G9QI52</accession>
<gene>
    <name evidence="2" type="ORF">AB205_0003700</name>
</gene>
<dbReference type="OrthoDB" id="9907178at2759"/>